<protein>
    <submittedName>
        <fullName evidence="2">Alpha/beta hydrolase</fullName>
    </submittedName>
</protein>
<gene>
    <name evidence="2" type="ORF">G6N76_07225</name>
</gene>
<keyword evidence="3" id="KW-1185">Reference proteome</keyword>
<accession>A0A6M1RZR3</accession>
<organism evidence="2 3">
    <name type="scientific">Rhizobium daejeonense</name>
    <dbReference type="NCBI Taxonomy" id="240521"/>
    <lineage>
        <taxon>Bacteria</taxon>
        <taxon>Pseudomonadati</taxon>
        <taxon>Pseudomonadota</taxon>
        <taxon>Alphaproteobacteria</taxon>
        <taxon>Hyphomicrobiales</taxon>
        <taxon>Rhizobiaceae</taxon>
        <taxon>Rhizobium/Agrobacterium group</taxon>
        <taxon>Rhizobium</taxon>
    </lineage>
</organism>
<dbReference type="Pfam" id="PF12697">
    <property type="entry name" value="Abhydrolase_6"/>
    <property type="match status" value="1"/>
</dbReference>
<name>A0A6M1RZR3_9HYPH</name>
<dbReference type="SUPFAM" id="SSF53474">
    <property type="entry name" value="alpha/beta-Hydrolases"/>
    <property type="match status" value="1"/>
</dbReference>
<dbReference type="Proteomes" id="UP000477849">
    <property type="component" value="Unassembled WGS sequence"/>
</dbReference>
<dbReference type="RefSeq" id="WP_163904096.1">
    <property type="nucleotide sequence ID" value="NZ_CP048427.1"/>
</dbReference>
<dbReference type="AlphaFoldDB" id="A0A6M1RZR3"/>
<evidence type="ECO:0000313" key="2">
    <source>
        <dbReference type="EMBL" id="NGO63461.1"/>
    </source>
</evidence>
<dbReference type="InterPro" id="IPR029058">
    <property type="entry name" value="AB_hydrolase_fold"/>
</dbReference>
<feature type="domain" description="AB hydrolase-1" evidence="1">
    <location>
        <begin position="39"/>
        <end position="268"/>
    </location>
</feature>
<evidence type="ECO:0000313" key="3">
    <source>
        <dbReference type="Proteomes" id="UP000477849"/>
    </source>
</evidence>
<dbReference type="InterPro" id="IPR050266">
    <property type="entry name" value="AB_hydrolase_sf"/>
</dbReference>
<dbReference type="Gene3D" id="3.40.50.1820">
    <property type="entry name" value="alpha/beta hydrolase"/>
    <property type="match status" value="1"/>
</dbReference>
<dbReference type="InterPro" id="IPR000073">
    <property type="entry name" value="AB_hydrolase_1"/>
</dbReference>
<sequence length="290" mass="30642">MSVDHAGWEQKKCRLTLADGRRLAYVHEASDAGAAGPLLVLLHGFTDSSRSHAELASLLWPQFSLLIPDLPGHGSSAARQSPGCDGFAEDVEALLDHLGRGEAIVLGHSMGGVVGVDLCARLGKRAQGLVILASSLTPRLAEDGNISTAIRSLADPIDPADPFFDEWHACARPVDPEFLSHARLEAAAMQAAVWQRVFTGLADANRTATAGQVTCPVLCLSGEDDPLFGPEHQRALANAFVSSPSSTAVALPGRGHNIHWEDAGLVARMVREFVSGISLNRQDTAPLAIS</sequence>
<dbReference type="GO" id="GO:0016787">
    <property type="term" value="F:hydrolase activity"/>
    <property type="evidence" value="ECO:0007669"/>
    <property type="project" value="UniProtKB-KW"/>
</dbReference>
<proteinExistence type="predicted"/>
<dbReference type="PRINTS" id="PR00111">
    <property type="entry name" value="ABHYDROLASE"/>
</dbReference>
<comment type="caution">
    <text evidence="2">The sequence shown here is derived from an EMBL/GenBank/DDBJ whole genome shotgun (WGS) entry which is preliminary data.</text>
</comment>
<dbReference type="PANTHER" id="PTHR43798">
    <property type="entry name" value="MONOACYLGLYCEROL LIPASE"/>
    <property type="match status" value="1"/>
</dbReference>
<evidence type="ECO:0000259" key="1">
    <source>
        <dbReference type="Pfam" id="PF12697"/>
    </source>
</evidence>
<dbReference type="EMBL" id="JAAKZH010000002">
    <property type="protein sequence ID" value="NGO63461.1"/>
    <property type="molecule type" value="Genomic_DNA"/>
</dbReference>
<keyword evidence="2" id="KW-0378">Hydrolase</keyword>
<reference evidence="2 3" key="1">
    <citation type="submission" date="2020-02" db="EMBL/GenBank/DDBJ databases">
        <title>Genome sequence of the type strain CCBAU10050 of Rhizobium daejeonense.</title>
        <authorList>
            <person name="Gao J."/>
            <person name="Sun J."/>
        </authorList>
    </citation>
    <scope>NUCLEOTIDE SEQUENCE [LARGE SCALE GENOMIC DNA]</scope>
    <source>
        <strain evidence="2 3">CCBAU10050</strain>
    </source>
</reference>